<keyword evidence="9" id="KW-0575">Peroxidase</keyword>
<dbReference type="GO" id="GO:0009055">
    <property type="term" value="F:electron transfer activity"/>
    <property type="evidence" value="ECO:0007669"/>
    <property type="project" value="InterPro"/>
</dbReference>
<feature type="domain" description="Cytochrome c" evidence="8">
    <location>
        <begin position="254"/>
        <end position="418"/>
    </location>
</feature>
<evidence type="ECO:0000256" key="5">
    <source>
        <dbReference type="ARBA" id="ARBA00023004"/>
    </source>
</evidence>
<dbReference type="PANTHER" id="PTHR30600">
    <property type="entry name" value="CYTOCHROME C PEROXIDASE-RELATED"/>
    <property type="match status" value="1"/>
</dbReference>
<organism evidence="9 10">
    <name type="scientific">Octadecabacter antarcticus 307</name>
    <dbReference type="NCBI Taxonomy" id="391626"/>
    <lineage>
        <taxon>Bacteria</taxon>
        <taxon>Pseudomonadati</taxon>
        <taxon>Pseudomonadota</taxon>
        <taxon>Alphaproteobacteria</taxon>
        <taxon>Rhodobacterales</taxon>
        <taxon>Roseobacteraceae</taxon>
        <taxon>Octadecabacter</taxon>
    </lineage>
</organism>
<evidence type="ECO:0000256" key="2">
    <source>
        <dbReference type="ARBA" id="ARBA00022617"/>
    </source>
</evidence>
<name>M9R3X4_9RHOB</name>
<dbReference type="InterPro" id="IPR004852">
    <property type="entry name" value="Di-haem_cyt_c_peroxidsae"/>
</dbReference>
<evidence type="ECO:0000259" key="8">
    <source>
        <dbReference type="PROSITE" id="PS51007"/>
    </source>
</evidence>
<dbReference type="EMBL" id="CP003740">
    <property type="protein sequence ID" value="AGI67349.1"/>
    <property type="molecule type" value="Genomic_DNA"/>
</dbReference>
<keyword evidence="5 6" id="KW-0408">Iron</keyword>
<reference evidence="9 10" key="1">
    <citation type="journal article" date="2013" name="PLoS ONE">
        <title>Poles Apart: Arctic and Antarctic Octadecabacter strains Share High Genome Plasticity and a New Type of Xanthorhodopsin.</title>
        <authorList>
            <person name="Vollmers J."/>
            <person name="Voget S."/>
            <person name="Dietrich S."/>
            <person name="Gollnow K."/>
            <person name="Smits M."/>
            <person name="Meyer K."/>
            <person name="Brinkhoff T."/>
            <person name="Simon M."/>
            <person name="Daniel R."/>
        </authorList>
    </citation>
    <scope>NUCLEOTIDE SEQUENCE [LARGE SCALE GENOMIC DNA]</scope>
    <source>
        <strain evidence="9 10">307</strain>
    </source>
</reference>
<evidence type="ECO:0000256" key="7">
    <source>
        <dbReference type="SAM" id="SignalP"/>
    </source>
</evidence>
<accession>M9R3X4</accession>
<dbReference type="HOGENOM" id="CLU_034652_5_0_5"/>
<keyword evidence="7" id="KW-0732">Signal</keyword>
<evidence type="ECO:0000256" key="3">
    <source>
        <dbReference type="ARBA" id="ARBA00022723"/>
    </source>
</evidence>
<keyword evidence="2 6" id="KW-0349">Heme</keyword>
<dbReference type="InterPro" id="IPR009056">
    <property type="entry name" value="Cyt_c-like_dom"/>
</dbReference>
<dbReference type="GO" id="GO:0020037">
    <property type="term" value="F:heme binding"/>
    <property type="evidence" value="ECO:0007669"/>
    <property type="project" value="InterPro"/>
</dbReference>
<evidence type="ECO:0000313" key="9">
    <source>
        <dbReference type="EMBL" id="AGI67349.1"/>
    </source>
</evidence>
<dbReference type="eggNOG" id="COG1858">
    <property type="taxonomic scope" value="Bacteria"/>
</dbReference>
<keyword evidence="4" id="KW-0560">Oxidoreductase</keyword>
<proteinExistence type="predicted"/>
<sequence>MKCTSQSHTSCVQVVHAMCLLIWGAGAAVADPISMDDFVDADQAQARIGQLLFYDKILSGNRNISCGTCHHHDQAGGDGLSLGIGEGGIGVGPDRTAEDIRKRIPRNAPSLWNIGHNSIDVLFWDGRLEVSDQFGNGFDSPAEEWLPMGLDNIVAAQSLFPLTSQFEMAGNPGENAIAGATHDRIDAAWPIIQARIHAEPEYVRLFIEAFDNVTEIPDITIVEIGNAMAAFITTEWRSFDSPYDAWLTGTALPASAERGRHLFFGAVGCAGCHSGPLFTDQTFHALGLPAFGPGRTRLFDKMPRDVGRMGETDLLSDAYRFRTPSLRNVALTAPYGHNGAYPTLGDMIRHHGDPVAARAAWTTDMAALPVAPWMDGVDFAIQQDSREMARQQAVLDINPVAMTAAEVADIEAFLHALTGDTAQERPLGRPATVPSGLPVD</sequence>
<dbReference type="PROSITE" id="PS51007">
    <property type="entry name" value="CYTC"/>
    <property type="match status" value="1"/>
</dbReference>
<evidence type="ECO:0000256" key="1">
    <source>
        <dbReference type="ARBA" id="ARBA00004196"/>
    </source>
</evidence>
<dbReference type="Proteomes" id="UP000005307">
    <property type="component" value="Chromosome"/>
</dbReference>
<dbReference type="KEGG" id="oat:OAN307_c16820"/>
<keyword evidence="3 6" id="KW-0479">Metal-binding</keyword>
<gene>
    <name evidence="9" type="ORF">OAN307_c16820</name>
</gene>
<dbReference type="AlphaFoldDB" id="M9R3X4"/>
<dbReference type="GO" id="GO:0030313">
    <property type="term" value="C:cell envelope"/>
    <property type="evidence" value="ECO:0007669"/>
    <property type="project" value="UniProtKB-SubCell"/>
</dbReference>
<evidence type="ECO:0000313" key="10">
    <source>
        <dbReference type="Proteomes" id="UP000005307"/>
    </source>
</evidence>
<dbReference type="STRING" id="391626.OAN307_c16820"/>
<feature type="signal peptide" evidence="7">
    <location>
        <begin position="1"/>
        <end position="30"/>
    </location>
</feature>
<evidence type="ECO:0000256" key="6">
    <source>
        <dbReference type="PROSITE-ProRule" id="PRU00433"/>
    </source>
</evidence>
<evidence type="ECO:0000256" key="4">
    <source>
        <dbReference type="ARBA" id="ARBA00023002"/>
    </source>
</evidence>
<dbReference type="InterPro" id="IPR051395">
    <property type="entry name" value="Cytochrome_c_Peroxidase/MauG"/>
</dbReference>
<dbReference type="Gene3D" id="1.10.760.10">
    <property type="entry name" value="Cytochrome c-like domain"/>
    <property type="match status" value="2"/>
</dbReference>
<dbReference type="Pfam" id="PF03150">
    <property type="entry name" value="CCP_MauG"/>
    <property type="match status" value="1"/>
</dbReference>
<dbReference type="InterPro" id="IPR036909">
    <property type="entry name" value="Cyt_c-like_dom_sf"/>
</dbReference>
<dbReference type="GO" id="GO:0046872">
    <property type="term" value="F:metal ion binding"/>
    <property type="evidence" value="ECO:0007669"/>
    <property type="project" value="UniProtKB-KW"/>
</dbReference>
<keyword evidence="10" id="KW-1185">Reference proteome</keyword>
<dbReference type="GO" id="GO:0004130">
    <property type="term" value="F:cytochrome-c peroxidase activity"/>
    <property type="evidence" value="ECO:0007669"/>
    <property type="project" value="TreeGrafter"/>
</dbReference>
<feature type="chain" id="PRO_5004102258" evidence="7">
    <location>
        <begin position="31"/>
        <end position="440"/>
    </location>
</feature>
<dbReference type="SUPFAM" id="SSF46626">
    <property type="entry name" value="Cytochrome c"/>
    <property type="match status" value="2"/>
</dbReference>
<comment type="subcellular location">
    <subcellularLocation>
        <location evidence="1">Cell envelope</location>
    </subcellularLocation>
</comment>
<protein>
    <submittedName>
        <fullName evidence="9">Di-heme cytochrome c peroxidase-like protein</fullName>
    </submittedName>
</protein>